<evidence type="ECO:0000259" key="3">
    <source>
        <dbReference type="Pfam" id="PF02230"/>
    </source>
</evidence>
<dbReference type="EMBL" id="JADEXG010000025">
    <property type="protein sequence ID" value="MBE9078038.1"/>
    <property type="molecule type" value="Genomic_DNA"/>
</dbReference>
<dbReference type="InterPro" id="IPR003140">
    <property type="entry name" value="PLipase/COase/thioEstase"/>
</dbReference>
<dbReference type="RefSeq" id="WP_193907459.1">
    <property type="nucleotide sequence ID" value="NZ_JADEXG010000025.1"/>
</dbReference>
<evidence type="ECO:0000313" key="5">
    <source>
        <dbReference type="Proteomes" id="UP000636505"/>
    </source>
</evidence>
<dbReference type="AlphaFoldDB" id="A0A8J7DCU3"/>
<feature type="domain" description="Phospholipase/carboxylesterase/thioesterase" evidence="3">
    <location>
        <begin position="13"/>
        <end position="209"/>
    </location>
</feature>
<sequence length="211" mass="23071">MTLRAISPPPPPHASRLLVLLHGWGANAQDVAGLATYLSLPSHQLIFPEGPFVHPMAPQGRMWYSFPNGYDFRQTHAFEQQVDLQQSRRELKAWMLSLADSTGIGLEQTVMGGFSQGGAMTLDVGLQLPLAGLLVLSGYAHATLNPPVSPRPVLLMHGRQDPVVPIERARSAKTQLEQQGLTVDYREFDAGHEITPAALAVAEQFCQTFII</sequence>
<proteinExistence type="inferred from homology"/>
<name>A0A8J7DCU3_9CYAN</name>
<dbReference type="PANTHER" id="PTHR10655:SF17">
    <property type="entry name" value="LYSOPHOSPHOLIPASE-LIKE PROTEIN 1"/>
    <property type="match status" value="1"/>
</dbReference>
<reference evidence="4" key="1">
    <citation type="submission" date="2020-10" db="EMBL/GenBank/DDBJ databases">
        <authorList>
            <person name="Castelo-Branco R."/>
            <person name="Eusebio N."/>
            <person name="Adriana R."/>
            <person name="Vieira A."/>
            <person name="Brugerolle De Fraissinette N."/>
            <person name="Rezende De Castro R."/>
            <person name="Schneider M.P."/>
            <person name="Vasconcelos V."/>
            <person name="Leao P.N."/>
        </authorList>
    </citation>
    <scope>NUCLEOTIDE SEQUENCE</scope>
    <source>
        <strain evidence="4">LEGE 07310</strain>
    </source>
</reference>
<comment type="similarity">
    <text evidence="1">Belongs to the AB hydrolase superfamily. AB hydrolase 2 family.</text>
</comment>
<gene>
    <name evidence="4" type="ORF">IQ241_12160</name>
</gene>
<organism evidence="4 5">
    <name type="scientific">Vasconcelosia minhoensis LEGE 07310</name>
    <dbReference type="NCBI Taxonomy" id="915328"/>
    <lineage>
        <taxon>Bacteria</taxon>
        <taxon>Bacillati</taxon>
        <taxon>Cyanobacteriota</taxon>
        <taxon>Cyanophyceae</taxon>
        <taxon>Nodosilineales</taxon>
        <taxon>Cymatolegaceae</taxon>
        <taxon>Vasconcelosia</taxon>
        <taxon>Vasconcelosia minhoensis</taxon>
    </lineage>
</organism>
<keyword evidence="5" id="KW-1185">Reference proteome</keyword>
<dbReference type="Pfam" id="PF02230">
    <property type="entry name" value="Abhydrolase_2"/>
    <property type="match status" value="1"/>
</dbReference>
<protein>
    <recommendedName>
        <fullName evidence="3">Phospholipase/carboxylesterase/thioesterase domain-containing protein</fullName>
    </recommendedName>
</protein>
<dbReference type="Gene3D" id="3.40.50.1820">
    <property type="entry name" value="alpha/beta hydrolase"/>
    <property type="match status" value="1"/>
</dbReference>
<evidence type="ECO:0000256" key="2">
    <source>
        <dbReference type="ARBA" id="ARBA00022801"/>
    </source>
</evidence>
<evidence type="ECO:0000256" key="1">
    <source>
        <dbReference type="ARBA" id="ARBA00006499"/>
    </source>
</evidence>
<dbReference type="InterPro" id="IPR029058">
    <property type="entry name" value="AB_hydrolase_fold"/>
</dbReference>
<dbReference type="SUPFAM" id="SSF53474">
    <property type="entry name" value="alpha/beta-Hydrolases"/>
    <property type="match status" value="1"/>
</dbReference>
<dbReference type="InterPro" id="IPR050565">
    <property type="entry name" value="LYPA1-2/EST-like"/>
</dbReference>
<dbReference type="GO" id="GO:0016787">
    <property type="term" value="F:hydrolase activity"/>
    <property type="evidence" value="ECO:0007669"/>
    <property type="project" value="UniProtKB-KW"/>
</dbReference>
<accession>A0A8J7DCU3</accession>
<evidence type="ECO:0000313" key="4">
    <source>
        <dbReference type="EMBL" id="MBE9078038.1"/>
    </source>
</evidence>
<keyword evidence="2" id="KW-0378">Hydrolase</keyword>
<dbReference type="PANTHER" id="PTHR10655">
    <property type="entry name" value="LYSOPHOSPHOLIPASE-RELATED"/>
    <property type="match status" value="1"/>
</dbReference>
<dbReference type="Proteomes" id="UP000636505">
    <property type="component" value="Unassembled WGS sequence"/>
</dbReference>
<comment type="caution">
    <text evidence="4">The sequence shown here is derived from an EMBL/GenBank/DDBJ whole genome shotgun (WGS) entry which is preliminary data.</text>
</comment>